<sequence length="130" mass="13910">MATAVQALLPLTKARATAGGDRSSPMTAARSRRCSAQAGHDTLVSRVCCAESSQQSLWWQSGVVSLLATTCKYLPKQPCPDNTCTSRKVRTPPPLLQYRLKRPDGPKTNLRRLQPSLPPCEGGAAGVIPP</sequence>
<proteinExistence type="predicted"/>
<organism evidence="2 3">
    <name type="scientific">Euphydryas editha</name>
    <name type="common">Edith's checkerspot</name>
    <dbReference type="NCBI Taxonomy" id="104508"/>
    <lineage>
        <taxon>Eukaryota</taxon>
        <taxon>Metazoa</taxon>
        <taxon>Ecdysozoa</taxon>
        <taxon>Arthropoda</taxon>
        <taxon>Hexapoda</taxon>
        <taxon>Insecta</taxon>
        <taxon>Pterygota</taxon>
        <taxon>Neoptera</taxon>
        <taxon>Endopterygota</taxon>
        <taxon>Lepidoptera</taxon>
        <taxon>Glossata</taxon>
        <taxon>Ditrysia</taxon>
        <taxon>Papilionoidea</taxon>
        <taxon>Nymphalidae</taxon>
        <taxon>Nymphalinae</taxon>
        <taxon>Euphydryas</taxon>
    </lineage>
</organism>
<reference evidence="2" key="1">
    <citation type="submission" date="2022-03" db="EMBL/GenBank/DDBJ databases">
        <authorList>
            <person name="Tunstrom K."/>
        </authorList>
    </citation>
    <scope>NUCLEOTIDE SEQUENCE</scope>
</reference>
<evidence type="ECO:0000313" key="2">
    <source>
        <dbReference type="EMBL" id="CAH2087639.1"/>
    </source>
</evidence>
<accession>A0AAU9TQA4</accession>
<evidence type="ECO:0000256" key="1">
    <source>
        <dbReference type="SAM" id="MobiDB-lite"/>
    </source>
</evidence>
<dbReference type="AlphaFoldDB" id="A0AAU9TQA4"/>
<keyword evidence="3" id="KW-1185">Reference proteome</keyword>
<feature type="region of interest" description="Disordered" evidence="1">
    <location>
        <begin position="80"/>
        <end position="130"/>
    </location>
</feature>
<evidence type="ECO:0000313" key="3">
    <source>
        <dbReference type="Proteomes" id="UP001153954"/>
    </source>
</evidence>
<dbReference type="Proteomes" id="UP001153954">
    <property type="component" value="Unassembled WGS sequence"/>
</dbReference>
<comment type="caution">
    <text evidence="2">The sequence shown here is derived from an EMBL/GenBank/DDBJ whole genome shotgun (WGS) entry which is preliminary data.</text>
</comment>
<protein>
    <submittedName>
        <fullName evidence="2">Uncharacterized protein</fullName>
    </submittedName>
</protein>
<gene>
    <name evidence="2" type="ORF">EEDITHA_LOCUS3881</name>
</gene>
<dbReference type="EMBL" id="CAKOGL010000006">
    <property type="protein sequence ID" value="CAH2087639.1"/>
    <property type="molecule type" value="Genomic_DNA"/>
</dbReference>
<name>A0AAU9TQA4_EUPED</name>